<keyword evidence="3" id="KW-1185">Reference proteome</keyword>
<feature type="transmembrane region" description="Helical" evidence="1">
    <location>
        <begin position="6"/>
        <end position="24"/>
    </location>
</feature>
<feature type="transmembrane region" description="Helical" evidence="1">
    <location>
        <begin position="154"/>
        <end position="170"/>
    </location>
</feature>
<dbReference type="InterPro" id="IPR014198">
    <property type="entry name" value="Spore_III_AB"/>
</dbReference>
<dbReference type="PATRIC" id="fig|29343.3.peg.1099"/>
<name>A0A078KSP3_9FIRM</name>
<reference evidence="3" key="1">
    <citation type="submission" date="2014-07" db="EMBL/GenBank/DDBJ databases">
        <authorList>
            <person name="Wibberg D."/>
        </authorList>
    </citation>
    <scope>NUCLEOTIDE SEQUENCE [LARGE SCALE GENOMIC DNA]</scope>
    <source>
        <strain evidence="3">DG5</strain>
    </source>
</reference>
<dbReference type="KEGG" id="ccel:CCDG5_1042"/>
<accession>A0A078KSP3</accession>
<dbReference type="STRING" id="29343.CCDG5_1042"/>
<protein>
    <recommendedName>
        <fullName evidence="4">Stage III sporulation protein AB</fullName>
    </recommendedName>
</protein>
<dbReference type="Proteomes" id="UP000032431">
    <property type="component" value="Chromosome I"/>
</dbReference>
<evidence type="ECO:0000313" key="2">
    <source>
        <dbReference type="EMBL" id="CDZ24159.1"/>
    </source>
</evidence>
<dbReference type="AlphaFoldDB" id="A0A078KSP3"/>
<keyword evidence="1" id="KW-0812">Transmembrane</keyword>
<dbReference type="OrthoDB" id="1863475at2"/>
<keyword evidence="1" id="KW-1133">Transmembrane helix</keyword>
<organism evidence="2 3">
    <name type="scientific">[Clostridium] cellulosi</name>
    <dbReference type="NCBI Taxonomy" id="29343"/>
    <lineage>
        <taxon>Bacteria</taxon>
        <taxon>Bacillati</taxon>
        <taxon>Bacillota</taxon>
        <taxon>Clostridia</taxon>
        <taxon>Eubacteriales</taxon>
        <taxon>Oscillospiraceae</taxon>
        <taxon>Oscillospiraceae incertae sedis</taxon>
    </lineage>
</organism>
<evidence type="ECO:0008006" key="4">
    <source>
        <dbReference type="Google" id="ProtNLM"/>
    </source>
</evidence>
<evidence type="ECO:0000256" key="1">
    <source>
        <dbReference type="SAM" id="Phobius"/>
    </source>
</evidence>
<keyword evidence="1" id="KW-0472">Membrane</keyword>
<sequence length="171" mass="18998">MTLKYAGIAVFIFTCTAAGFMKSLSLSRRVKELETFISALSFIATEIRYFASPTPVIISKIKSKEEYAGLHVFEICEKNLLTTHDFKKSWTSALDASKQYLSLDAGDIETLKCFGNTFGTTDIEGELANCEHYINSMKVRLESARIDKTKRGRMYSSLGLLTGVLIAAVLI</sequence>
<dbReference type="Pfam" id="PF09548">
    <property type="entry name" value="Spore_III_AB"/>
    <property type="match status" value="1"/>
</dbReference>
<proteinExistence type="predicted"/>
<evidence type="ECO:0000313" key="3">
    <source>
        <dbReference type="Proteomes" id="UP000032431"/>
    </source>
</evidence>
<gene>
    <name evidence="2" type="ORF">CCDG5_1042</name>
</gene>
<dbReference type="PIRSF" id="PIRSF021435">
    <property type="entry name" value="SpoIIIAB"/>
    <property type="match status" value="1"/>
</dbReference>
<dbReference type="EMBL" id="LM995447">
    <property type="protein sequence ID" value="CDZ24159.1"/>
    <property type="molecule type" value="Genomic_DNA"/>
</dbReference>
<dbReference type="HOGENOM" id="CLU_120887_1_2_9"/>